<proteinExistence type="predicted"/>
<organism evidence="1 2">
    <name type="scientific">Pararhodobacter aggregans</name>
    <dbReference type="NCBI Taxonomy" id="404875"/>
    <lineage>
        <taxon>Bacteria</taxon>
        <taxon>Pseudomonadati</taxon>
        <taxon>Pseudomonadota</taxon>
        <taxon>Alphaproteobacteria</taxon>
        <taxon>Rhodobacterales</taxon>
        <taxon>Paracoccaceae</taxon>
        <taxon>Pararhodobacter</taxon>
    </lineage>
</organism>
<sequence length="93" mass="9895">MMEAQDPDDPKGLIREAYRIDGIGEAECRSILIDWALSLPPSVDYATIASRLAGRDRPGDHPMTGLLLAAGAPRMGLGGRRGGRNGRLGESAH</sequence>
<protein>
    <submittedName>
        <fullName evidence="1">Uncharacterized protein</fullName>
    </submittedName>
</protein>
<gene>
    <name evidence="1" type="ORF">DDE23_05920</name>
</gene>
<reference evidence="1 2" key="1">
    <citation type="journal article" date="2011" name="Syst. Appl. Microbiol.">
        <title>Defluviimonas denitrificans gen. nov., sp. nov., and Pararhodobacter aggregans gen. nov., sp. nov., non-phototrophic Rhodobacteraceae from the biofilter of a marine aquaculture.</title>
        <authorList>
            <person name="Foesel B.U."/>
            <person name="Drake H.L."/>
            <person name="Schramm A."/>
        </authorList>
    </citation>
    <scope>NUCLEOTIDE SEQUENCE [LARGE SCALE GENOMIC DNA]</scope>
    <source>
        <strain evidence="1 2">D1-19</strain>
    </source>
</reference>
<dbReference type="AlphaFoldDB" id="A0A2T7UVI8"/>
<evidence type="ECO:0000313" key="1">
    <source>
        <dbReference type="EMBL" id="PVE48589.1"/>
    </source>
</evidence>
<keyword evidence="2" id="KW-1185">Reference proteome</keyword>
<accession>A0A2T7UVI8</accession>
<comment type="caution">
    <text evidence="1">The sequence shown here is derived from an EMBL/GenBank/DDBJ whole genome shotgun (WGS) entry which is preliminary data.</text>
</comment>
<evidence type="ECO:0000313" key="2">
    <source>
        <dbReference type="Proteomes" id="UP000244810"/>
    </source>
</evidence>
<dbReference type="Proteomes" id="UP000244810">
    <property type="component" value="Unassembled WGS sequence"/>
</dbReference>
<dbReference type="OrthoDB" id="7778431at2"/>
<dbReference type="EMBL" id="QDDR01000002">
    <property type="protein sequence ID" value="PVE48589.1"/>
    <property type="molecule type" value="Genomic_DNA"/>
</dbReference>
<name>A0A2T7UVI8_9RHOB</name>